<feature type="coiled-coil region" evidence="1">
    <location>
        <begin position="2"/>
        <end position="36"/>
    </location>
</feature>
<name>A0A4U3AAS0_BACMY</name>
<comment type="caution">
    <text evidence="2">The sequence shown here is derived from an EMBL/GenBank/DDBJ whole genome shotgun (WGS) entry which is preliminary data.</text>
</comment>
<organism evidence="2 3">
    <name type="scientific">Bacillus mycoides</name>
    <dbReference type="NCBI Taxonomy" id="1405"/>
    <lineage>
        <taxon>Bacteria</taxon>
        <taxon>Bacillati</taxon>
        <taxon>Bacillota</taxon>
        <taxon>Bacilli</taxon>
        <taxon>Bacillales</taxon>
        <taxon>Bacillaceae</taxon>
        <taxon>Bacillus</taxon>
        <taxon>Bacillus cereus group</taxon>
    </lineage>
</organism>
<proteinExistence type="predicted"/>
<dbReference type="EMBL" id="SZOD01000297">
    <property type="protein sequence ID" value="TKI84502.1"/>
    <property type="molecule type" value="Genomic_DNA"/>
</dbReference>
<sequence>MSDSLTFGIDEAQEKIEKLTEKLVEAKGIANELTSTKIYIQDTRKKDLDHYIEEIRLDFTRTFHHEPEGFYLVAEGQNGRCQISLSKRKSFF</sequence>
<reference evidence="2 3" key="1">
    <citation type="journal article" date="2019" name="Environ. Microbiol.">
        <title>An active ?-lactamase is a part of an orchestrated cell wall stress resistance network of Bacillus subtilis and related rhizosphere species.</title>
        <authorList>
            <person name="Bucher T."/>
            <person name="Keren-Paz A."/>
            <person name="Hausser J."/>
            <person name="Olender T."/>
            <person name="Cytryn E."/>
            <person name="Kolodkin-Gal I."/>
        </authorList>
    </citation>
    <scope>NUCLEOTIDE SEQUENCE [LARGE SCALE GENOMIC DNA]</scope>
    <source>
        <strain evidence="2 3">I186</strain>
    </source>
</reference>
<dbReference type="Proteomes" id="UP000305524">
    <property type="component" value="Unassembled WGS sequence"/>
</dbReference>
<gene>
    <name evidence="2" type="ORF">FC701_13675</name>
</gene>
<keyword evidence="1" id="KW-0175">Coiled coil</keyword>
<evidence type="ECO:0000313" key="2">
    <source>
        <dbReference type="EMBL" id="TKI84502.1"/>
    </source>
</evidence>
<evidence type="ECO:0000256" key="1">
    <source>
        <dbReference type="SAM" id="Coils"/>
    </source>
</evidence>
<evidence type="ECO:0000313" key="3">
    <source>
        <dbReference type="Proteomes" id="UP000305524"/>
    </source>
</evidence>
<dbReference type="AlphaFoldDB" id="A0A4U3AAS0"/>
<accession>A0A4U3AAS0</accession>
<protein>
    <submittedName>
        <fullName evidence="2">Uncharacterized protein</fullName>
    </submittedName>
</protein>